<evidence type="ECO:0000313" key="3">
    <source>
        <dbReference type="Proteomes" id="UP000663873"/>
    </source>
</evidence>
<accession>A0A821P3L4</accession>
<feature type="non-terminal residue" evidence="2">
    <location>
        <position position="62"/>
    </location>
</feature>
<name>A0A821P3L4_9BILA</name>
<sequence>MTNLNPIPLTKKYLQQIATATDINLTKDDELLEDGNGDDATSLGFSNDLDDDDDTSLKNSDE</sequence>
<comment type="caution">
    <text evidence="2">The sequence shown here is derived from an EMBL/GenBank/DDBJ whole genome shotgun (WGS) entry which is preliminary data.</text>
</comment>
<dbReference type="AlphaFoldDB" id="A0A821P3L4"/>
<proteinExistence type="predicted"/>
<gene>
    <name evidence="2" type="ORF">UJA718_LOCUS41161</name>
</gene>
<evidence type="ECO:0000313" key="2">
    <source>
        <dbReference type="EMBL" id="CAF4798204.1"/>
    </source>
</evidence>
<keyword evidence="3" id="KW-1185">Reference proteome</keyword>
<reference evidence="2" key="1">
    <citation type="submission" date="2021-02" db="EMBL/GenBank/DDBJ databases">
        <authorList>
            <person name="Nowell W R."/>
        </authorList>
    </citation>
    <scope>NUCLEOTIDE SEQUENCE</scope>
</reference>
<dbReference type="Proteomes" id="UP000663873">
    <property type="component" value="Unassembled WGS sequence"/>
</dbReference>
<feature type="region of interest" description="Disordered" evidence="1">
    <location>
        <begin position="31"/>
        <end position="62"/>
    </location>
</feature>
<protein>
    <submittedName>
        <fullName evidence="2">Uncharacterized protein</fullName>
    </submittedName>
</protein>
<organism evidence="2 3">
    <name type="scientific">Rotaria socialis</name>
    <dbReference type="NCBI Taxonomy" id="392032"/>
    <lineage>
        <taxon>Eukaryota</taxon>
        <taxon>Metazoa</taxon>
        <taxon>Spiralia</taxon>
        <taxon>Gnathifera</taxon>
        <taxon>Rotifera</taxon>
        <taxon>Eurotatoria</taxon>
        <taxon>Bdelloidea</taxon>
        <taxon>Philodinida</taxon>
        <taxon>Philodinidae</taxon>
        <taxon>Rotaria</taxon>
    </lineage>
</organism>
<evidence type="ECO:0000256" key="1">
    <source>
        <dbReference type="SAM" id="MobiDB-lite"/>
    </source>
</evidence>
<dbReference type="EMBL" id="CAJOBP010047736">
    <property type="protein sequence ID" value="CAF4798204.1"/>
    <property type="molecule type" value="Genomic_DNA"/>
</dbReference>